<dbReference type="GO" id="GO:0016491">
    <property type="term" value="F:oxidoreductase activity"/>
    <property type="evidence" value="ECO:0007669"/>
    <property type="project" value="InterPro"/>
</dbReference>
<dbReference type="Gene3D" id="3.10.20.30">
    <property type="match status" value="1"/>
</dbReference>
<dbReference type="Gene3D" id="3.40.50.80">
    <property type="entry name" value="Nucleotide-binding domain of ferredoxin-NADP reductase (FNR) module"/>
    <property type="match status" value="1"/>
</dbReference>
<dbReference type="EMBL" id="POUK01000001">
    <property type="protein sequence ID" value="PNF78191.1"/>
    <property type="molecule type" value="Genomic_DNA"/>
</dbReference>
<dbReference type="InterPro" id="IPR039261">
    <property type="entry name" value="FNR_nucleotide-bd"/>
</dbReference>
<dbReference type="GO" id="GO:0051536">
    <property type="term" value="F:iron-sulfur cluster binding"/>
    <property type="evidence" value="ECO:0007669"/>
    <property type="project" value="InterPro"/>
</dbReference>
<dbReference type="Proteomes" id="UP000235881">
    <property type="component" value="Unassembled WGS sequence"/>
</dbReference>
<dbReference type="PANTHER" id="PTHR47354:SF3">
    <property type="entry name" value="OXIDOREDUCTASE-RELATED"/>
    <property type="match status" value="1"/>
</dbReference>
<protein>
    <submittedName>
        <fullName evidence="1">Uncharacterized protein</fullName>
    </submittedName>
</protein>
<sequence length="316" mass="35055">MPELACAGRRWTVATGSNLLDALNAAGLRVPYSCRAGSCQACMVRCRGGEPLDERPEALPATQREQGWRLACQCRIDGDLQVELFDPVRDGLAAQVQAVDWLRRDVLRLRLLPERPLRYRAGQHALLWTPDGIARPYSLASLPDDDRWLEFHLDCHRPGAFSEAARRLRPGDGLRLGQLHGGALHYDPDWAERPLLLLASGTGLAPLWAVLREALRQGHAGPIRLLHRTHGTSYLAEPLLQLAQQHDLDVQWLDADQPWNDQTLRIASRQEIALVCGHADFVAACCRRLFLAGLPRGQVFSDTFIERNVSGGLSGG</sequence>
<dbReference type="PROSITE" id="PS51085">
    <property type="entry name" value="2FE2S_FER_2"/>
    <property type="match status" value="1"/>
</dbReference>
<comment type="caution">
    <text evidence="1">The sequence shown here is derived from an EMBL/GenBank/DDBJ whole genome shotgun (WGS) entry which is preliminary data.</text>
</comment>
<dbReference type="RefSeq" id="WP_102827535.1">
    <property type="nucleotide sequence ID" value="NZ_CP065721.1"/>
</dbReference>
<evidence type="ECO:0000313" key="2">
    <source>
        <dbReference type="Proteomes" id="UP000235881"/>
    </source>
</evidence>
<dbReference type="PANTHER" id="PTHR47354">
    <property type="entry name" value="NADH OXIDOREDUCTASE HCR"/>
    <property type="match status" value="1"/>
</dbReference>
<dbReference type="SUPFAM" id="SSF54292">
    <property type="entry name" value="2Fe-2S ferredoxin-like"/>
    <property type="match status" value="1"/>
</dbReference>
<dbReference type="SUPFAM" id="SSF52343">
    <property type="entry name" value="Ferredoxin reductase-like, C-terminal NADP-linked domain"/>
    <property type="match status" value="1"/>
</dbReference>
<dbReference type="AlphaFoldDB" id="A0A4P9DUM9"/>
<dbReference type="CDD" id="cd00207">
    <property type="entry name" value="fer2"/>
    <property type="match status" value="1"/>
</dbReference>
<dbReference type="SUPFAM" id="SSF63380">
    <property type="entry name" value="Riboflavin synthase domain-like"/>
    <property type="match status" value="1"/>
</dbReference>
<dbReference type="InterPro" id="IPR017927">
    <property type="entry name" value="FAD-bd_FR_type"/>
</dbReference>
<dbReference type="PRINTS" id="PR00410">
    <property type="entry name" value="PHEHYDRXLASE"/>
</dbReference>
<proteinExistence type="predicted"/>
<dbReference type="Gene3D" id="2.40.30.10">
    <property type="entry name" value="Translation factors"/>
    <property type="match status" value="1"/>
</dbReference>
<dbReference type="InterPro" id="IPR050415">
    <property type="entry name" value="MRET"/>
</dbReference>
<dbReference type="InterPro" id="IPR036010">
    <property type="entry name" value="2Fe-2S_ferredoxin-like_sf"/>
</dbReference>
<name>A0A4P9DUM9_9GAMM</name>
<dbReference type="InterPro" id="IPR001041">
    <property type="entry name" value="2Fe-2S_ferredoxin-type"/>
</dbReference>
<dbReference type="PROSITE" id="PS51384">
    <property type="entry name" value="FAD_FR"/>
    <property type="match status" value="1"/>
</dbReference>
<keyword evidence="2" id="KW-1185">Reference proteome</keyword>
<accession>A0A4P9DUM9</accession>
<dbReference type="InterPro" id="IPR012675">
    <property type="entry name" value="Beta-grasp_dom_sf"/>
</dbReference>
<evidence type="ECO:0000313" key="1">
    <source>
        <dbReference type="EMBL" id="PNF78191.1"/>
    </source>
</evidence>
<reference evidence="1 2" key="1">
    <citation type="submission" date="2018-01" db="EMBL/GenBank/DDBJ databases">
        <title>Denitrification phenotypes of diverse strains of Pseudomonas stutzeri.</title>
        <authorList>
            <person name="Milligan D.A."/>
            <person name="Bergaust L."/>
            <person name="Bakken L.R."/>
            <person name="Frostegard A."/>
        </authorList>
    </citation>
    <scope>NUCLEOTIDE SEQUENCE [LARGE SCALE GENOMIC DNA]</scope>
    <source>
        <strain evidence="1 2">DSM 50238</strain>
    </source>
</reference>
<dbReference type="NCBIfam" id="NF004317">
    <property type="entry name" value="PRK05713.1"/>
    <property type="match status" value="1"/>
</dbReference>
<organism evidence="1 2">
    <name type="scientific">Stutzerimonas degradans</name>
    <dbReference type="NCBI Taxonomy" id="2968968"/>
    <lineage>
        <taxon>Bacteria</taxon>
        <taxon>Pseudomonadati</taxon>
        <taxon>Pseudomonadota</taxon>
        <taxon>Gammaproteobacteria</taxon>
        <taxon>Pseudomonadales</taxon>
        <taxon>Pseudomonadaceae</taxon>
        <taxon>Stutzerimonas</taxon>
    </lineage>
</organism>
<dbReference type="InterPro" id="IPR017938">
    <property type="entry name" value="Riboflavin_synthase-like_b-brl"/>
</dbReference>
<gene>
    <name evidence="1" type="ORF">CXK95_02545</name>
</gene>
<dbReference type="Pfam" id="PF00111">
    <property type="entry name" value="Fer2"/>
    <property type="match status" value="1"/>
</dbReference>